<sequence>MLKACYSPRYFAQTHTNSMEKLTAVADVLAAQHIAELIDPGMIDVELLKKLHNPQYVDAFLSGQSAFATIQGFKPWNEQLRDAILSVQAGQLVGAEIALKEGIAANIAQGFHHASYESGAAYCTFNGLALVAKQYPEKRIFVLDCDQHGGDGTAVFTNRMTNLVNFGIFGIRFGCKASERSLTRYIHPKQGNFDLYREAIYEAFQYASGWEADLMIYQAGMDCHQHDKYGSKWFSTELLFERDRIVFEMAKKMKIPMLFVLAGGYQALDDLVPLHVNTFKAANEVYFPSAHLVLA</sequence>
<dbReference type="RefSeq" id="WP_005242452.1">
    <property type="nucleotide sequence ID" value="NZ_BHGD02000029.1"/>
</dbReference>
<evidence type="ECO:0000313" key="7">
    <source>
        <dbReference type="Proteomes" id="UP000316981"/>
    </source>
</evidence>
<evidence type="ECO:0000313" key="3">
    <source>
        <dbReference type="EMBL" id="EPG37322.1"/>
    </source>
</evidence>
<evidence type="ECO:0000313" key="2">
    <source>
        <dbReference type="EMBL" id="ENX33606.1"/>
    </source>
</evidence>
<dbReference type="SUPFAM" id="SSF52768">
    <property type="entry name" value="Arginase/deacetylase"/>
    <property type="match status" value="1"/>
</dbReference>
<dbReference type="EMBL" id="APRZ01000017">
    <property type="protein sequence ID" value="ENX33606.1"/>
    <property type="molecule type" value="Genomic_DNA"/>
</dbReference>
<dbReference type="PATRIC" id="fig|1217695.3.peg.2201"/>
<keyword evidence="5" id="KW-1185">Reference proteome</keyword>
<name>N9QUA3_9GAMM</name>
<dbReference type="GeneID" id="45418441"/>
<dbReference type="Gene3D" id="3.40.800.20">
    <property type="entry name" value="Histone deacetylase domain"/>
    <property type="match status" value="2"/>
</dbReference>
<reference evidence="2 5" key="1">
    <citation type="submission" date="2013-02" db="EMBL/GenBank/DDBJ databases">
        <title>The Genome Sequence of Acinetobacter sp. NIPH 1859.</title>
        <authorList>
            <consortium name="The Broad Institute Genome Sequencing Platform"/>
            <consortium name="The Broad Institute Genome Sequencing Center for Infectious Disease"/>
            <person name="Cerqueira G."/>
            <person name="Feldgarden M."/>
            <person name="Courvalin P."/>
            <person name="Perichon B."/>
            <person name="Grillot-Courvalin C."/>
            <person name="Clermont D."/>
            <person name="Rocha E."/>
            <person name="Yoon E.-J."/>
            <person name="Nemec A."/>
            <person name="Walker B."/>
            <person name="Young S.K."/>
            <person name="Zeng Q."/>
            <person name="Gargeya S."/>
            <person name="Fitzgerald M."/>
            <person name="Haas B."/>
            <person name="Abouelleil A."/>
            <person name="Alvarado L."/>
            <person name="Arachchi H.M."/>
            <person name="Berlin A.M."/>
            <person name="Chapman S.B."/>
            <person name="Dewar J."/>
            <person name="Goldberg J."/>
            <person name="Griggs A."/>
            <person name="Gujja S."/>
            <person name="Hansen M."/>
            <person name="Howarth C."/>
            <person name="Imamovic A."/>
            <person name="Larimer J."/>
            <person name="McCowan C."/>
            <person name="Murphy C."/>
            <person name="Neiman D."/>
            <person name="Pearson M."/>
            <person name="Priest M."/>
            <person name="Roberts A."/>
            <person name="Saif S."/>
            <person name="Shea T."/>
            <person name="Sisk P."/>
            <person name="Sykes S."/>
            <person name="Wortman J."/>
            <person name="Nusbaum C."/>
            <person name="Birren B."/>
        </authorList>
    </citation>
    <scope>NUCLEOTIDE SEQUENCE [LARGE SCALE GENOMIC DNA]</scope>
    <source>
        <strain evidence="2 5">NIPH 1859</strain>
    </source>
</reference>
<dbReference type="PATRIC" id="fig|1217696.3.peg.1253"/>
<evidence type="ECO:0000259" key="1">
    <source>
        <dbReference type="Pfam" id="PF00850"/>
    </source>
</evidence>
<proteinExistence type="predicted"/>
<dbReference type="GO" id="GO:0040029">
    <property type="term" value="P:epigenetic regulation of gene expression"/>
    <property type="evidence" value="ECO:0007669"/>
    <property type="project" value="TreeGrafter"/>
</dbReference>
<dbReference type="Pfam" id="PF00850">
    <property type="entry name" value="Hist_deacetyl"/>
    <property type="match status" value="1"/>
</dbReference>
<evidence type="ECO:0000313" key="4">
    <source>
        <dbReference type="EMBL" id="TVT81524.1"/>
    </source>
</evidence>
<dbReference type="Proteomes" id="UP000014559">
    <property type="component" value="Unassembled WGS sequence"/>
</dbReference>
<gene>
    <name evidence="2" type="ORF">F889_02269</name>
    <name evidence="3" type="ORF">F907_01291</name>
    <name evidence="4" type="ORF">FPV60_10710</name>
</gene>
<evidence type="ECO:0000313" key="5">
    <source>
        <dbReference type="Proteomes" id="UP000013009"/>
    </source>
</evidence>
<dbReference type="InterPro" id="IPR023801">
    <property type="entry name" value="His_deacetylse_dom"/>
</dbReference>
<dbReference type="PANTHER" id="PTHR10625:SF19">
    <property type="entry name" value="HISTONE DEACETYLASE 12"/>
    <property type="match status" value="1"/>
</dbReference>
<dbReference type="GO" id="GO:0004407">
    <property type="term" value="F:histone deacetylase activity"/>
    <property type="evidence" value="ECO:0007669"/>
    <property type="project" value="TreeGrafter"/>
</dbReference>
<reference evidence="3 6" key="2">
    <citation type="submission" date="2013-06" db="EMBL/GenBank/DDBJ databases">
        <title>The Genome Sequence of Acinetobacter sp. NIPH 2036.</title>
        <authorList>
            <consortium name="The Broad Institute Genome Sequencing Platform"/>
            <consortium name="The Broad Institute Genome Sequencing Center for Infectious Disease"/>
            <person name="Cerqueira G."/>
            <person name="Feldgarden M."/>
            <person name="Courvalin P."/>
            <person name="Perichon B."/>
            <person name="Grillot-Courvalin C."/>
            <person name="Clermont D."/>
            <person name="Rocha E."/>
            <person name="Yoon E.-J."/>
            <person name="Nemec A."/>
            <person name="Young S.K."/>
            <person name="Zeng Q."/>
            <person name="Gargeya S."/>
            <person name="Fitzgerald M."/>
            <person name="Abouelleil A."/>
            <person name="Alvarado L."/>
            <person name="Berlin A.M."/>
            <person name="Chapman S.B."/>
            <person name="Dewar J."/>
            <person name="Goldberg J."/>
            <person name="Griggs A."/>
            <person name="Gujja S."/>
            <person name="Hansen M."/>
            <person name="Howarth C."/>
            <person name="Imamovic A."/>
            <person name="Larimer J."/>
            <person name="McCowan C."/>
            <person name="Murphy C."/>
            <person name="Pearson M."/>
            <person name="Priest M."/>
            <person name="Roberts A."/>
            <person name="Saif S."/>
            <person name="Shea T."/>
            <person name="Sykes S."/>
            <person name="Wortman J."/>
            <person name="Nusbaum C."/>
            <person name="Birren B."/>
        </authorList>
    </citation>
    <scope>NUCLEOTIDE SEQUENCE [LARGE SCALE GENOMIC DNA]</scope>
    <source>
        <strain evidence="3 6">NIPH 2036</strain>
    </source>
</reference>
<dbReference type="PANTHER" id="PTHR10625">
    <property type="entry name" value="HISTONE DEACETYLASE HDAC1-RELATED"/>
    <property type="match status" value="1"/>
</dbReference>
<dbReference type="InterPro" id="IPR023696">
    <property type="entry name" value="Ureohydrolase_dom_sf"/>
</dbReference>
<dbReference type="EMBL" id="VMTP01000058">
    <property type="protein sequence ID" value="TVT81524.1"/>
    <property type="molecule type" value="Genomic_DNA"/>
</dbReference>
<organism evidence="2 5">
    <name type="scientific">Acinetobacter colistiniresistens</name>
    <dbReference type="NCBI Taxonomy" id="280145"/>
    <lineage>
        <taxon>Bacteria</taxon>
        <taxon>Pseudomonadati</taxon>
        <taxon>Pseudomonadota</taxon>
        <taxon>Gammaproteobacteria</taxon>
        <taxon>Moraxellales</taxon>
        <taxon>Moraxellaceae</taxon>
        <taxon>Acinetobacter</taxon>
    </lineage>
</organism>
<comment type="caution">
    <text evidence="2">The sequence shown here is derived from an EMBL/GenBank/DDBJ whole genome shotgun (WGS) entry which is preliminary data.</text>
</comment>
<dbReference type="AlphaFoldDB" id="N9QUA3"/>
<evidence type="ECO:0000313" key="6">
    <source>
        <dbReference type="Proteomes" id="UP000014559"/>
    </source>
</evidence>
<reference evidence="4 7" key="3">
    <citation type="submission" date="2019-07" db="EMBL/GenBank/DDBJ databases">
        <title>Draft Genome Sequence of the first blaOXA-58-Harboring Acinetobacter colistiniresistens clinical isolate from Brazil.</title>
        <authorList>
            <person name="Favaro L.S."/>
            <person name="Paula-Petroli S.B."/>
            <person name="Moura C.F."/>
            <person name="Tognim M.C.B."/>
            <person name="Venancio E.J."/>
            <person name="Yamada-Ogatta S.F."/>
            <person name="Carrara-Marroni F.E."/>
        </authorList>
    </citation>
    <scope>NUCLEOTIDE SEQUENCE [LARGE SCALE GENOMIC DNA]</scope>
    <source>
        <strain evidence="4 7">DL</strain>
    </source>
</reference>
<dbReference type="OrthoDB" id="9808367at2"/>
<dbReference type="EMBL" id="ATGK01000011">
    <property type="protein sequence ID" value="EPG37322.1"/>
    <property type="molecule type" value="Genomic_DNA"/>
</dbReference>
<dbReference type="Proteomes" id="UP000316981">
    <property type="component" value="Unassembled WGS sequence"/>
</dbReference>
<dbReference type="InterPro" id="IPR037138">
    <property type="entry name" value="His_deacetylse_dom_sf"/>
</dbReference>
<accession>N9QUA3</accession>
<dbReference type="Proteomes" id="UP000013009">
    <property type="component" value="Unassembled WGS sequence"/>
</dbReference>
<accession>S3UCY1</accession>
<dbReference type="HOGENOM" id="CLU_007727_1_0_6"/>
<protein>
    <submittedName>
        <fullName evidence="4">Histone deacetylase</fullName>
    </submittedName>
</protein>
<feature type="domain" description="Histone deacetylase" evidence="1">
    <location>
        <begin position="15"/>
        <end position="267"/>
    </location>
</feature>